<keyword evidence="4" id="KW-1185">Reference proteome</keyword>
<dbReference type="InterPro" id="IPR029069">
    <property type="entry name" value="HotDog_dom_sf"/>
</dbReference>
<dbReference type="Gene3D" id="3.10.129.10">
    <property type="entry name" value="Hotdog Thioesterase"/>
    <property type="match status" value="1"/>
</dbReference>
<dbReference type="PANTHER" id="PTHR31793:SF27">
    <property type="entry name" value="NOVEL THIOESTERASE SUPERFAMILY DOMAIN AND SAPOSIN A-TYPE DOMAIN CONTAINING PROTEIN (0610012H03RIK)"/>
    <property type="match status" value="1"/>
</dbReference>
<reference evidence="3 4" key="1">
    <citation type="submission" date="2022-11" db="EMBL/GenBank/DDBJ databases">
        <title>Study of microbial diversity in lake waters.</title>
        <authorList>
            <person name="Zhang J."/>
        </authorList>
    </citation>
    <scope>NUCLEOTIDE SEQUENCE [LARGE SCALE GENOMIC DNA]</scope>
    <source>
        <strain evidence="3 4">DT12</strain>
    </source>
</reference>
<evidence type="ECO:0000313" key="3">
    <source>
        <dbReference type="EMBL" id="MCX7569408.1"/>
    </source>
</evidence>
<name>A0ABT3X099_9BACL</name>
<dbReference type="CDD" id="cd00586">
    <property type="entry name" value="4HBT"/>
    <property type="match status" value="1"/>
</dbReference>
<dbReference type="EMBL" id="JAPMLT010000002">
    <property type="protein sequence ID" value="MCX7569408.1"/>
    <property type="molecule type" value="Genomic_DNA"/>
</dbReference>
<dbReference type="InterPro" id="IPR050563">
    <property type="entry name" value="4-hydroxybenzoyl-CoA_TE"/>
</dbReference>
<protein>
    <submittedName>
        <fullName evidence="3">Thioesterase family protein</fullName>
    </submittedName>
</protein>
<evidence type="ECO:0000256" key="2">
    <source>
        <dbReference type="ARBA" id="ARBA00022801"/>
    </source>
</evidence>
<accession>A0ABT3X099</accession>
<sequence>MLHLKAEERTYVNEGVTYMLTHQVTVRFNDCDGLGHVNNAVYLTYFEEGRKDLFRIFNPSLDVQNWNLILASTRCDFLKQVMYAESLTVYTWISRLGSSSFEVEQAMRDEAGNWVARGRATMLGFDFGTQKAAPMTEEIRAELMKHGEAPEGAPELRA</sequence>
<dbReference type="Pfam" id="PF13279">
    <property type="entry name" value="4HBT_2"/>
    <property type="match status" value="1"/>
</dbReference>
<dbReference type="Proteomes" id="UP001208017">
    <property type="component" value="Unassembled WGS sequence"/>
</dbReference>
<keyword evidence="2" id="KW-0378">Hydrolase</keyword>
<organism evidence="3 4">
    <name type="scientific">Tumebacillus lacus</name>
    <dbReference type="NCBI Taxonomy" id="2995335"/>
    <lineage>
        <taxon>Bacteria</taxon>
        <taxon>Bacillati</taxon>
        <taxon>Bacillota</taxon>
        <taxon>Bacilli</taxon>
        <taxon>Bacillales</taxon>
        <taxon>Alicyclobacillaceae</taxon>
        <taxon>Tumebacillus</taxon>
    </lineage>
</organism>
<dbReference type="PANTHER" id="PTHR31793">
    <property type="entry name" value="4-HYDROXYBENZOYL-COA THIOESTERASE FAMILY MEMBER"/>
    <property type="match status" value="1"/>
</dbReference>
<evidence type="ECO:0000256" key="1">
    <source>
        <dbReference type="ARBA" id="ARBA00005953"/>
    </source>
</evidence>
<comment type="similarity">
    <text evidence="1">Belongs to the 4-hydroxybenzoyl-CoA thioesterase family.</text>
</comment>
<evidence type="ECO:0000313" key="4">
    <source>
        <dbReference type="Proteomes" id="UP001208017"/>
    </source>
</evidence>
<dbReference type="SUPFAM" id="SSF54637">
    <property type="entry name" value="Thioesterase/thiol ester dehydrase-isomerase"/>
    <property type="match status" value="1"/>
</dbReference>
<gene>
    <name evidence="3" type="ORF">OS242_05500</name>
</gene>
<comment type="caution">
    <text evidence="3">The sequence shown here is derived from an EMBL/GenBank/DDBJ whole genome shotgun (WGS) entry which is preliminary data.</text>
</comment>
<proteinExistence type="inferred from homology"/>